<feature type="transmembrane region" description="Helical" evidence="1">
    <location>
        <begin position="64"/>
        <end position="87"/>
    </location>
</feature>
<accession>A0A521AU46</accession>
<dbReference type="EMBL" id="FXTK01000001">
    <property type="protein sequence ID" value="SMO38130.1"/>
    <property type="molecule type" value="Genomic_DNA"/>
</dbReference>
<feature type="transmembrane region" description="Helical" evidence="1">
    <location>
        <begin position="194"/>
        <end position="215"/>
    </location>
</feature>
<dbReference type="AlphaFoldDB" id="A0A521AU46"/>
<keyword evidence="1" id="KW-0812">Transmembrane</keyword>
<dbReference type="OrthoDB" id="7704812at2"/>
<dbReference type="Proteomes" id="UP000319014">
    <property type="component" value="Unassembled WGS sequence"/>
</dbReference>
<name>A0A521AU46_9RHOB</name>
<dbReference type="RefSeq" id="WP_142661450.1">
    <property type="nucleotide sequence ID" value="NZ_FXTK01000001.1"/>
</dbReference>
<evidence type="ECO:0000313" key="3">
    <source>
        <dbReference type="Proteomes" id="UP000319014"/>
    </source>
</evidence>
<evidence type="ECO:0008006" key="4">
    <source>
        <dbReference type="Google" id="ProtNLM"/>
    </source>
</evidence>
<keyword evidence="1" id="KW-0472">Membrane</keyword>
<keyword evidence="3" id="KW-1185">Reference proteome</keyword>
<evidence type="ECO:0000256" key="1">
    <source>
        <dbReference type="SAM" id="Phobius"/>
    </source>
</evidence>
<reference evidence="2 3" key="1">
    <citation type="submission" date="2017-05" db="EMBL/GenBank/DDBJ databases">
        <authorList>
            <person name="Varghese N."/>
            <person name="Submissions S."/>
        </authorList>
    </citation>
    <scope>NUCLEOTIDE SEQUENCE [LARGE SCALE GENOMIC DNA]</scope>
    <source>
        <strain evidence="2 3">DSM 100094</strain>
    </source>
</reference>
<feature type="transmembrane region" description="Helical" evidence="1">
    <location>
        <begin position="150"/>
        <end position="174"/>
    </location>
</feature>
<gene>
    <name evidence="2" type="ORF">SAMN06265221_101348</name>
</gene>
<keyword evidence="1" id="KW-1133">Transmembrane helix</keyword>
<feature type="transmembrane region" description="Helical" evidence="1">
    <location>
        <begin position="26"/>
        <end position="44"/>
    </location>
</feature>
<feature type="transmembrane region" description="Helical" evidence="1">
    <location>
        <begin position="112"/>
        <end position="138"/>
    </location>
</feature>
<feature type="transmembrane region" description="Helical" evidence="1">
    <location>
        <begin position="235"/>
        <end position="258"/>
    </location>
</feature>
<proteinExistence type="predicted"/>
<organism evidence="2 3">
    <name type="scientific">Paracoccus laeviglucosivorans</name>
    <dbReference type="NCBI Taxonomy" id="1197861"/>
    <lineage>
        <taxon>Bacteria</taxon>
        <taxon>Pseudomonadati</taxon>
        <taxon>Pseudomonadota</taxon>
        <taxon>Alphaproteobacteria</taxon>
        <taxon>Rhodobacterales</taxon>
        <taxon>Paracoccaceae</taxon>
        <taxon>Paracoccus</taxon>
    </lineage>
</organism>
<evidence type="ECO:0000313" key="2">
    <source>
        <dbReference type="EMBL" id="SMO38130.1"/>
    </source>
</evidence>
<sequence length="269" mass="28449">MAATNPIGTIELLRGILTQPMQRPGALLRIAGAIWLVQFPSFLSAEAVLPTDGLILMGMTPGPLTTAVAVLVALMVYIGTAWAAVGWHRLTIMQEKPGLIAPQPHMGRVLDYFVRGIALSVITWLPILMLAGFAAVVLPPGFLLGPRGAVLIPGAFLAIWLTLRLCPWLVSGAVNDRLSLGESWRTTAPISKALAGLSVLGIIAYAIVVGLLTWAGMSVGDDQGYYISDTAMFGMAVLACAVFFVFFVICISAFNTVYTVARAAPLPSA</sequence>
<protein>
    <recommendedName>
        <fullName evidence="4">Glycerophosphoryl diester phosphodiesterase membrane domain-containing protein</fullName>
    </recommendedName>
</protein>